<dbReference type="GO" id="GO:0004045">
    <property type="term" value="F:peptidyl-tRNA hydrolase activity"/>
    <property type="evidence" value="ECO:0007669"/>
    <property type="project" value="UniProtKB-UniRule"/>
</dbReference>
<dbReference type="GO" id="GO:0000049">
    <property type="term" value="F:tRNA binding"/>
    <property type="evidence" value="ECO:0007669"/>
    <property type="project" value="UniProtKB-UniRule"/>
</dbReference>
<feature type="binding site" evidence="8">
    <location>
        <position position="74"/>
    </location>
    <ligand>
        <name>tRNA</name>
        <dbReference type="ChEBI" id="CHEBI:17843"/>
    </ligand>
</feature>
<dbReference type="CDD" id="cd00462">
    <property type="entry name" value="PTH"/>
    <property type="match status" value="1"/>
</dbReference>
<evidence type="ECO:0000256" key="3">
    <source>
        <dbReference type="ARBA" id="ARBA00022801"/>
    </source>
</evidence>
<dbReference type="SUPFAM" id="SSF53178">
    <property type="entry name" value="Peptidyl-tRNA hydrolase-like"/>
    <property type="match status" value="1"/>
</dbReference>
<evidence type="ECO:0000313" key="11">
    <source>
        <dbReference type="EMBL" id="SFA58847.1"/>
    </source>
</evidence>
<protein>
    <recommendedName>
        <fullName evidence="7 8">Peptidyl-tRNA hydrolase</fullName>
        <shortName evidence="8">Pth</shortName>
        <ecNumber evidence="1 8">3.1.1.29</ecNumber>
    </recommendedName>
</protein>
<dbReference type="GeneID" id="85486936"/>
<dbReference type="OrthoDB" id="9800507at2"/>
<dbReference type="EMBL" id="FOJN01000013">
    <property type="protein sequence ID" value="SFA58847.1"/>
    <property type="molecule type" value="Genomic_DNA"/>
</dbReference>
<comment type="function">
    <text evidence="8">Catalyzes the release of premature peptidyl moieties from peptidyl-tRNA molecules trapped in stalled 50S ribosomal subunits, and thus maintains levels of free tRNAs and 50S ribosomes.</text>
</comment>
<name>A0A1I0U4P2_9NOCA</name>
<feature type="site" description="Stabilizes the basic form of H active site to accept a proton" evidence="8">
    <location>
        <position position="99"/>
    </location>
</feature>
<feature type="site" description="Discriminates between blocked and unblocked aminoacyl-tRNA" evidence="8">
    <location>
        <position position="16"/>
    </location>
</feature>
<gene>
    <name evidence="8" type="primary">pth</name>
    <name evidence="11" type="ORF">SAMN05444374_11341</name>
</gene>
<evidence type="ECO:0000256" key="10">
    <source>
        <dbReference type="RuleBase" id="RU004320"/>
    </source>
</evidence>
<evidence type="ECO:0000256" key="1">
    <source>
        <dbReference type="ARBA" id="ARBA00013260"/>
    </source>
</evidence>
<dbReference type="InterPro" id="IPR036416">
    <property type="entry name" value="Pept_tRNA_hydro_sf"/>
</dbReference>
<evidence type="ECO:0000256" key="7">
    <source>
        <dbReference type="ARBA" id="ARBA00050038"/>
    </source>
</evidence>
<dbReference type="NCBIfam" id="TIGR00447">
    <property type="entry name" value="pth"/>
    <property type="match status" value="1"/>
</dbReference>
<evidence type="ECO:0000256" key="6">
    <source>
        <dbReference type="ARBA" id="ARBA00048707"/>
    </source>
</evidence>
<dbReference type="Gene3D" id="3.40.50.1470">
    <property type="entry name" value="Peptidyl-tRNA hydrolase"/>
    <property type="match status" value="1"/>
</dbReference>
<comment type="subunit">
    <text evidence="8">Monomer.</text>
</comment>
<dbReference type="Proteomes" id="UP000182054">
    <property type="component" value="Unassembled WGS sequence"/>
</dbReference>
<evidence type="ECO:0000256" key="5">
    <source>
        <dbReference type="ARBA" id="ARBA00038063"/>
    </source>
</evidence>
<sequence length="195" mass="20537">MTSSAAGPMVVIGLGNPGSQYAKTRHNIGAVVLDTLAARAHGSFSAHKRSNCDVLSARLGDRAVVLGKPRSYMNESGGPVVNLARFHSVAPTDVIVVHDELDLDFGVVRLKRGGGEGGHNGLRSISKSLGTKDYVRVRVGIGRPPGRMDPASFVLKPFAAAERDEIAVSVEDAADAVELVVRLGLEDAQNRLHGP</sequence>
<dbReference type="FunFam" id="3.40.50.1470:FF:000001">
    <property type="entry name" value="Peptidyl-tRNA hydrolase"/>
    <property type="match status" value="1"/>
</dbReference>
<comment type="catalytic activity">
    <reaction evidence="6 8 9">
        <text>an N-acyl-L-alpha-aminoacyl-tRNA + H2O = an N-acyl-L-amino acid + a tRNA + H(+)</text>
        <dbReference type="Rhea" id="RHEA:54448"/>
        <dbReference type="Rhea" id="RHEA-COMP:10123"/>
        <dbReference type="Rhea" id="RHEA-COMP:13883"/>
        <dbReference type="ChEBI" id="CHEBI:15377"/>
        <dbReference type="ChEBI" id="CHEBI:15378"/>
        <dbReference type="ChEBI" id="CHEBI:59874"/>
        <dbReference type="ChEBI" id="CHEBI:78442"/>
        <dbReference type="ChEBI" id="CHEBI:138191"/>
        <dbReference type="EC" id="3.1.1.29"/>
    </reaction>
</comment>
<comment type="subcellular location">
    <subcellularLocation>
        <location evidence="8">Cytoplasm</location>
    </subcellularLocation>
</comment>
<keyword evidence="8" id="KW-0963">Cytoplasm</keyword>
<dbReference type="PANTHER" id="PTHR17224:SF1">
    <property type="entry name" value="PEPTIDYL-TRNA HYDROLASE"/>
    <property type="match status" value="1"/>
</dbReference>
<dbReference type="GO" id="GO:0005737">
    <property type="term" value="C:cytoplasm"/>
    <property type="evidence" value="ECO:0007669"/>
    <property type="project" value="UniProtKB-SubCell"/>
</dbReference>
<dbReference type="InterPro" id="IPR001328">
    <property type="entry name" value="Pept_tRNA_hydro"/>
</dbReference>
<reference evidence="11 12" key="1">
    <citation type="submission" date="2016-10" db="EMBL/GenBank/DDBJ databases">
        <authorList>
            <person name="de Groot N.N."/>
        </authorList>
    </citation>
    <scope>NUCLEOTIDE SEQUENCE [LARGE SCALE GENOMIC DNA]</scope>
    <source>
        <strain evidence="11 12">DSM 44908</strain>
    </source>
</reference>
<dbReference type="GO" id="GO:0006515">
    <property type="term" value="P:protein quality control for misfolded or incompletely synthesized proteins"/>
    <property type="evidence" value="ECO:0007669"/>
    <property type="project" value="UniProtKB-UniRule"/>
</dbReference>
<keyword evidence="3 8" id="KW-0378">Hydrolase</keyword>
<feature type="active site" description="Proton acceptor" evidence="8">
    <location>
        <position position="26"/>
    </location>
</feature>
<dbReference type="HAMAP" id="MF_00083">
    <property type="entry name" value="Pept_tRNA_hydro_bact"/>
    <property type="match status" value="1"/>
</dbReference>
<accession>A0A1I0U4P2</accession>
<evidence type="ECO:0000256" key="2">
    <source>
        <dbReference type="ARBA" id="ARBA00022555"/>
    </source>
</evidence>
<comment type="function">
    <text evidence="8">Hydrolyzes ribosome-free peptidyl-tRNAs (with 1 or more amino acids incorporated), which drop off the ribosome during protein synthesis, or as a result of ribosome stalling.</text>
</comment>
<dbReference type="GO" id="GO:0072344">
    <property type="term" value="P:rescue of stalled ribosome"/>
    <property type="evidence" value="ECO:0007669"/>
    <property type="project" value="UniProtKB-UniRule"/>
</dbReference>
<dbReference type="EC" id="3.1.1.29" evidence="1 8"/>
<evidence type="ECO:0000256" key="8">
    <source>
        <dbReference type="HAMAP-Rule" id="MF_00083"/>
    </source>
</evidence>
<dbReference type="AlphaFoldDB" id="A0A1I0U4P2"/>
<feature type="binding site" evidence="8">
    <location>
        <position position="21"/>
    </location>
    <ligand>
        <name>tRNA</name>
        <dbReference type="ChEBI" id="CHEBI:17843"/>
    </ligand>
</feature>
<evidence type="ECO:0000313" key="12">
    <source>
        <dbReference type="Proteomes" id="UP000182054"/>
    </source>
</evidence>
<evidence type="ECO:0000256" key="4">
    <source>
        <dbReference type="ARBA" id="ARBA00022884"/>
    </source>
</evidence>
<dbReference type="Pfam" id="PF01195">
    <property type="entry name" value="Pept_tRNA_hydro"/>
    <property type="match status" value="1"/>
</dbReference>
<evidence type="ECO:0000256" key="9">
    <source>
        <dbReference type="RuleBase" id="RU000673"/>
    </source>
</evidence>
<comment type="similarity">
    <text evidence="5 8 10">Belongs to the PTH family.</text>
</comment>
<feature type="binding site" evidence="8">
    <location>
        <position position="72"/>
    </location>
    <ligand>
        <name>tRNA</name>
        <dbReference type="ChEBI" id="CHEBI:17843"/>
    </ligand>
</feature>
<dbReference type="PROSITE" id="PS01195">
    <property type="entry name" value="PEPT_TRNA_HYDROL_1"/>
    <property type="match status" value="1"/>
</dbReference>
<organism evidence="11 12">
    <name type="scientific">Rhodococcoides kroppenstedtii</name>
    <dbReference type="NCBI Taxonomy" id="293050"/>
    <lineage>
        <taxon>Bacteria</taxon>
        <taxon>Bacillati</taxon>
        <taxon>Actinomycetota</taxon>
        <taxon>Actinomycetes</taxon>
        <taxon>Mycobacteriales</taxon>
        <taxon>Nocardiaceae</taxon>
        <taxon>Rhodococcoides</taxon>
    </lineage>
</organism>
<dbReference type="PROSITE" id="PS01196">
    <property type="entry name" value="PEPT_TRNA_HYDROL_2"/>
    <property type="match status" value="1"/>
</dbReference>
<keyword evidence="4 8" id="KW-0694">RNA-binding</keyword>
<dbReference type="RefSeq" id="WP_068365069.1">
    <property type="nucleotide sequence ID" value="NZ_CP135915.1"/>
</dbReference>
<dbReference type="PANTHER" id="PTHR17224">
    <property type="entry name" value="PEPTIDYL-TRNA HYDROLASE"/>
    <property type="match status" value="1"/>
</dbReference>
<proteinExistence type="inferred from homology"/>
<feature type="binding site" evidence="8">
    <location>
        <position position="120"/>
    </location>
    <ligand>
        <name>tRNA</name>
        <dbReference type="ChEBI" id="CHEBI:17843"/>
    </ligand>
</feature>
<keyword evidence="2 8" id="KW-0820">tRNA-binding</keyword>
<dbReference type="InterPro" id="IPR018171">
    <property type="entry name" value="Pept_tRNA_hydro_CS"/>
</dbReference>